<protein>
    <recommendedName>
        <fullName evidence="3">Transposase</fullName>
    </recommendedName>
</protein>
<organism evidence="1 2">
    <name type="scientific">Anaerococcus degeneri</name>
    <dbReference type="NCBI Taxonomy" id="361500"/>
    <lineage>
        <taxon>Bacteria</taxon>
        <taxon>Bacillati</taxon>
        <taxon>Bacillota</taxon>
        <taxon>Tissierellia</taxon>
        <taxon>Tissierellales</taxon>
        <taxon>Peptoniphilaceae</taxon>
        <taxon>Anaerococcus</taxon>
    </lineage>
</organism>
<sequence length="74" mass="8994">MVKIIYKKGKKYLNIDGKEYGPKALYFHIKRSISTLEYFTKNGDWDEKRQREVKSSIQRLIDIKNEHYPDDNIW</sequence>
<gene>
    <name evidence="1" type="ORF">LDJ82_08405</name>
</gene>
<accession>A0ABS7Z2J8</accession>
<proteinExistence type="predicted"/>
<name>A0ABS7Z2J8_9FIRM</name>
<comment type="caution">
    <text evidence="1">The sequence shown here is derived from an EMBL/GenBank/DDBJ whole genome shotgun (WGS) entry which is preliminary data.</text>
</comment>
<dbReference type="RefSeq" id="WP_209771192.1">
    <property type="nucleotide sequence ID" value="NZ_JAGGLO010000001.1"/>
</dbReference>
<dbReference type="Proteomes" id="UP001198374">
    <property type="component" value="Unassembled WGS sequence"/>
</dbReference>
<evidence type="ECO:0000313" key="2">
    <source>
        <dbReference type="Proteomes" id="UP001198374"/>
    </source>
</evidence>
<evidence type="ECO:0000313" key="1">
    <source>
        <dbReference type="EMBL" id="MCA2096912.1"/>
    </source>
</evidence>
<dbReference type="EMBL" id="JAIWIY010000001">
    <property type="protein sequence ID" value="MCA2096912.1"/>
    <property type="molecule type" value="Genomic_DNA"/>
</dbReference>
<keyword evidence="2" id="KW-1185">Reference proteome</keyword>
<reference evidence="2" key="1">
    <citation type="submission" date="2023-07" db="EMBL/GenBank/DDBJ databases">
        <title>FDA dAtabase for Regulatory Grade micrObial Sequences (FDA-ARGOS): Supporting development and validation of Infectious Disease Dx tests.</title>
        <authorList>
            <person name="Sproer C."/>
            <person name="Gronow S."/>
            <person name="Severitt S."/>
            <person name="Schroder I."/>
            <person name="Tallon L."/>
            <person name="Sadzewicz L."/>
            <person name="Zhao X."/>
            <person name="Boylan J."/>
            <person name="Ott S."/>
            <person name="Bowen H."/>
            <person name="Vavikolanu K."/>
            <person name="Hazen T."/>
            <person name="Aluvathingal J."/>
            <person name="Nadendla S."/>
            <person name="Lowell S."/>
            <person name="Myers T."/>
            <person name="Yan Y."/>
        </authorList>
    </citation>
    <scope>NUCLEOTIDE SEQUENCE [LARGE SCALE GENOMIC DNA]</scope>
    <source>
        <strain evidence="2">FDAARGOS_1538</strain>
    </source>
</reference>
<evidence type="ECO:0008006" key="3">
    <source>
        <dbReference type="Google" id="ProtNLM"/>
    </source>
</evidence>